<protein>
    <recommendedName>
        <fullName evidence="2">DJ-1/PfpI domain-containing protein</fullName>
    </recommendedName>
</protein>
<keyword evidence="4" id="KW-1185">Reference proteome</keyword>
<dbReference type="OrthoDB" id="9792284at2"/>
<dbReference type="CDD" id="cd03134">
    <property type="entry name" value="GATase1_PfpI_like"/>
    <property type="match status" value="1"/>
</dbReference>
<evidence type="ECO:0000259" key="2">
    <source>
        <dbReference type="Pfam" id="PF01965"/>
    </source>
</evidence>
<feature type="domain" description="DJ-1/PfpI" evidence="2">
    <location>
        <begin position="7"/>
        <end position="174"/>
    </location>
</feature>
<dbReference type="EMBL" id="LGIA01000176">
    <property type="protein sequence ID" value="KOH43805.1"/>
    <property type="molecule type" value="Genomic_DNA"/>
</dbReference>
<dbReference type="InterPro" id="IPR006286">
    <property type="entry name" value="C56_PfpI-like"/>
</dbReference>
<dbReference type="SUPFAM" id="SSF52317">
    <property type="entry name" value="Class I glutamine amidotransferase-like"/>
    <property type="match status" value="1"/>
</dbReference>
<dbReference type="PATRIC" id="fig|1409788.3.peg.3384"/>
<evidence type="ECO:0000256" key="1">
    <source>
        <dbReference type="ARBA" id="ARBA00008542"/>
    </source>
</evidence>
<dbReference type="PANTHER" id="PTHR42733:SF12">
    <property type="entry name" value="PROTEINASE"/>
    <property type="match status" value="1"/>
</dbReference>
<evidence type="ECO:0000313" key="3">
    <source>
        <dbReference type="EMBL" id="KOH43805.1"/>
    </source>
</evidence>
<organism evidence="3 4">
    <name type="scientific">Sunxiuqinia dokdonensis</name>
    <dbReference type="NCBI Taxonomy" id="1409788"/>
    <lineage>
        <taxon>Bacteria</taxon>
        <taxon>Pseudomonadati</taxon>
        <taxon>Bacteroidota</taxon>
        <taxon>Bacteroidia</taxon>
        <taxon>Marinilabiliales</taxon>
        <taxon>Prolixibacteraceae</taxon>
        <taxon>Sunxiuqinia</taxon>
    </lineage>
</organism>
<dbReference type="Pfam" id="PF01965">
    <property type="entry name" value="DJ-1_PfpI"/>
    <property type="match status" value="1"/>
</dbReference>
<dbReference type="STRING" id="1409788.NC99_33010"/>
<accession>A0A0L8V5N9</accession>
<dbReference type="AlphaFoldDB" id="A0A0L8V5N9"/>
<comment type="caution">
    <text evidence="3">The sequence shown here is derived from an EMBL/GenBank/DDBJ whole genome shotgun (WGS) entry which is preliminary data.</text>
</comment>
<reference evidence="4" key="1">
    <citation type="submission" date="2015-07" db="EMBL/GenBank/DDBJ databases">
        <title>Genome sequencing of Sunxiuqinia dokdonensis strain SK.</title>
        <authorList>
            <person name="Ahn S."/>
            <person name="Kim B.-C."/>
        </authorList>
    </citation>
    <scope>NUCLEOTIDE SEQUENCE [LARGE SCALE GENOMIC DNA]</scope>
    <source>
        <strain evidence="4">SK</strain>
    </source>
</reference>
<dbReference type="InterPro" id="IPR002818">
    <property type="entry name" value="DJ-1/PfpI"/>
</dbReference>
<evidence type="ECO:0000313" key="4">
    <source>
        <dbReference type="Proteomes" id="UP000036958"/>
    </source>
</evidence>
<dbReference type="Gene3D" id="3.40.50.880">
    <property type="match status" value="1"/>
</dbReference>
<dbReference type="RefSeq" id="WP_053185417.1">
    <property type="nucleotide sequence ID" value="NZ_LGIA01000176.1"/>
</dbReference>
<dbReference type="PANTHER" id="PTHR42733">
    <property type="entry name" value="DJ-1 PROTEIN"/>
    <property type="match status" value="1"/>
</dbReference>
<comment type="similarity">
    <text evidence="1">Belongs to the peptidase C56 family.</text>
</comment>
<dbReference type="Proteomes" id="UP000036958">
    <property type="component" value="Unassembled WGS sequence"/>
</dbReference>
<dbReference type="PROSITE" id="PS51276">
    <property type="entry name" value="PEPTIDASE_C56_PFPI"/>
    <property type="match status" value="1"/>
</dbReference>
<gene>
    <name evidence="3" type="ORF">NC99_33010</name>
</gene>
<name>A0A0L8V5N9_9BACT</name>
<dbReference type="InterPro" id="IPR029062">
    <property type="entry name" value="Class_I_gatase-like"/>
</dbReference>
<proteinExistence type="inferred from homology"/>
<sequence>MNSLKGKKVAILATHGFEESELFEPKHALEESGADVHIIAPDTGKITAWKHGEWSRKADVDKVLAEADVADYDALMLPGGVINPDKLRRDPTAVKFVHDFVASGKPVAAICHGPQLLIDAEVVKGKVMTSFFSIKKDLQNAGANWVDQEVVIDQNLITSRKPDDIDAFSNRLIETIAGDKH</sequence>
<dbReference type="NCBIfam" id="TIGR01382">
    <property type="entry name" value="PfpI"/>
    <property type="match status" value="1"/>
</dbReference>